<dbReference type="AlphaFoldDB" id="A0AAV9FC55"/>
<proteinExistence type="inferred from homology"/>
<evidence type="ECO:0000313" key="5">
    <source>
        <dbReference type="EMBL" id="KAK1322177.1"/>
    </source>
</evidence>
<comment type="function">
    <text evidence="1">Metallothioneins have a high content of cysteine residues that bind various heavy metals.</text>
</comment>
<evidence type="ECO:0000256" key="3">
    <source>
        <dbReference type="ARBA" id="ARBA00022723"/>
    </source>
</evidence>
<comment type="caution">
    <text evidence="5">The sequence shown here is derived from an EMBL/GenBank/DDBJ whole genome shotgun (WGS) entry which is preliminary data.</text>
</comment>
<protein>
    <submittedName>
        <fullName evidence="5">Uncharacterized protein</fullName>
    </submittedName>
</protein>
<evidence type="ECO:0000256" key="1">
    <source>
        <dbReference type="ARBA" id="ARBA00002568"/>
    </source>
</evidence>
<dbReference type="InterPro" id="IPR044671">
    <property type="entry name" value="MT3"/>
</dbReference>
<gene>
    <name evidence="5" type="ORF">QJS10_CPA03g00828</name>
</gene>
<organism evidence="5 6">
    <name type="scientific">Acorus calamus</name>
    <name type="common">Sweet flag</name>
    <dbReference type="NCBI Taxonomy" id="4465"/>
    <lineage>
        <taxon>Eukaryota</taxon>
        <taxon>Viridiplantae</taxon>
        <taxon>Streptophyta</taxon>
        <taxon>Embryophyta</taxon>
        <taxon>Tracheophyta</taxon>
        <taxon>Spermatophyta</taxon>
        <taxon>Magnoliopsida</taxon>
        <taxon>Liliopsida</taxon>
        <taxon>Acoraceae</taxon>
        <taxon>Acorus</taxon>
    </lineage>
</organism>
<comment type="similarity">
    <text evidence="2">Belongs to the metallothionein superfamily. Type 15 family.</text>
</comment>
<dbReference type="GO" id="GO:0006878">
    <property type="term" value="P:intracellular copper ion homeostasis"/>
    <property type="evidence" value="ECO:0007669"/>
    <property type="project" value="InterPro"/>
</dbReference>
<keyword evidence="6" id="KW-1185">Reference proteome</keyword>
<reference evidence="5" key="1">
    <citation type="journal article" date="2023" name="Nat. Commun.">
        <title>Diploid and tetraploid genomes of Acorus and the evolution of monocots.</title>
        <authorList>
            <person name="Ma L."/>
            <person name="Liu K.W."/>
            <person name="Li Z."/>
            <person name="Hsiao Y.Y."/>
            <person name="Qi Y."/>
            <person name="Fu T."/>
            <person name="Tang G.D."/>
            <person name="Zhang D."/>
            <person name="Sun W.H."/>
            <person name="Liu D.K."/>
            <person name="Li Y."/>
            <person name="Chen G.Z."/>
            <person name="Liu X.D."/>
            <person name="Liao X.Y."/>
            <person name="Jiang Y.T."/>
            <person name="Yu X."/>
            <person name="Hao Y."/>
            <person name="Huang J."/>
            <person name="Zhao X.W."/>
            <person name="Ke S."/>
            <person name="Chen Y.Y."/>
            <person name="Wu W.L."/>
            <person name="Hsu J.L."/>
            <person name="Lin Y.F."/>
            <person name="Huang M.D."/>
            <person name="Li C.Y."/>
            <person name="Huang L."/>
            <person name="Wang Z.W."/>
            <person name="Zhao X."/>
            <person name="Zhong W.Y."/>
            <person name="Peng D.H."/>
            <person name="Ahmad S."/>
            <person name="Lan S."/>
            <person name="Zhang J.S."/>
            <person name="Tsai W.C."/>
            <person name="Van de Peer Y."/>
            <person name="Liu Z.J."/>
        </authorList>
    </citation>
    <scope>NUCLEOTIDE SEQUENCE</scope>
    <source>
        <strain evidence="5">CP</strain>
    </source>
</reference>
<reference evidence="5" key="2">
    <citation type="submission" date="2023-06" db="EMBL/GenBank/DDBJ databases">
        <authorList>
            <person name="Ma L."/>
            <person name="Liu K.-W."/>
            <person name="Li Z."/>
            <person name="Hsiao Y.-Y."/>
            <person name="Qi Y."/>
            <person name="Fu T."/>
            <person name="Tang G."/>
            <person name="Zhang D."/>
            <person name="Sun W.-H."/>
            <person name="Liu D.-K."/>
            <person name="Li Y."/>
            <person name="Chen G.-Z."/>
            <person name="Liu X.-D."/>
            <person name="Liao X.-Y."/>
            <person name="Jiang Y.-T."/>
            <person name="Yu X."/>
            <person name="Hao Y."/>
            <person name="Huang J."/>
            <person name="Zhao X.-W."/>
            <person name="Ke S."/>
            <person name="Chen Y.-Y."/>
            <person name="Wu W.-L."/>
            <person name="Hsu J.-L."/>
            <person name="Lin Y.-F."/>
            <person name="Huang M.-D."/>
            <person name="Li C.-Y."/>
            <person name="Huang L."/>
            <person name="Wang Z.-W."/>
            <person name="Zhao X."/>
            <person name="Zhong W.-Y."/>
            <person name="Peng D.-H."/>
            <person name="Ahmad S."/>
            <person name="Lan S."/>
            <person name="Zhang J.-S."/>
            <person name="Tsai W.-C."/>
            <person name="Van De Peer Y."/>
            <person name="Liu Z.-J."/>
        </authorList>
    </citation>
    <scope>NUCLEOTIDE SEQUENCE</scope>
    <source>
        <strain evidence="5">CP</strain>
        <tissue evidence="5">Leaves</tissue>
    </source>
</reference>
<evidence type="ECO:0000256" key="4">
    <source>
        <dbReference type="ARBA" id="ARBA00022851"/>
    </source>
</evidence>
<dbReference type="PANTHER" id="PTHR33357">
    <property type="entry name" value="METALLOTHIONEIN-LIKE PROTEIN 3"/>
    <property type="match status" value="1"/>
</dbReference>
<keyword evidence="3" id="KW-0479">Metal-binding</keyword>
<dbReference type="Proteomes" id="UP001180020">
    <property type="component" value="Unassembled WGS sequence"/>
</dbReference>
<sequence>MSSCDSCDCADKTQCPKKGNSYGVVILETEKSYNEVIKTAPAEEAENGGQCKCGPSCACTDCTCD</sequence>
<evidence type="ECO:0000256" key="2">
    <source>
        <dbReference type="ARBA" id="ARBA00005802"/>
    </source>
</evidence>
<name>A0AAV9FC55_ACOCL</name>
<keyword evidence="4" id="KW-0480">Metal-thiolate cluster</keyword>
<dbReference type="GO" id="GO:0005507">
    <property type="term" value="F:copper ion binding"/>
    <property type="evidence" value="ECO:0007669"/>
    <property type="project" value="InterPro"/>
</dbReference>
<dbReference type="PANTHER" id="PTHR33357:SF3">
    <property type="entry name" value="METALLOTHIONEIN-LIKE PROTEIN 3"/>
    <property type="match status" value="1"/>
</dbReference>
<dbReference type="EMBL" id="JAUJYO010000003">
    <property type="protein sequence ID" value="KAK1322177.1"/>
    <property type="molecule type" value="Genomic_DNA"/>
</dbReference>
<accession>A0AAV9FC55</accession>
<evidence type="ECO:0000313" key="6">
    <source>
        <dbReference type="Proteomes" id="UP001180020"/>
    </source>
</evidence>
<dbReference type="GO" id="GO:0008270">
    <property type="term" value="F:zinc ion binding"/>
    <property type="evidence" value="ECO:0007669"/>
    <property type="project" value="InterPro"/>
</dbReference>